<keyword evidence="4" id="KW-0808">Transferase</keyword>
<comment type="similarity">
    <text evidence="1">Belongs to the TYW3 family.</text>
</comment>
<reference evidence="10" key="2">
    <citation type="journal article" date="2015" name="Data Brief">
        <title>Shoot transcriptome of the giant reed, Arundo donax.</title>
        <authorList>
            <person name="Barrero R.A."/>
            <person name="Guerrero F.D."/>
            <person name="Moolhuijzen P."/>
            <person name="Goolsby J.A."/>
            <person name="Tidwell J."/>
            <person name="Bellgard S.E."/>
            <person name="Bellgard M.I."/>
        </authorList>
    </citation>
    <scope>NUCLEOTIDE SEQUENCE</scope>
    <source>
        <tissue evidence="10">Shoot tissue taken approximately 20 cm above the soil surface</tissue>
    </source>
</reference>
<evidence type="ECO:0000256" key="7">
    <source>
        <dbReference type="ARBA" id="ARBA00030554"/>
    </source>
</evidence>
<name>A0A0A9E695_ARUDO</name>
<dbReference type="GO" id="GO:0032259">
    <property type="term" value="P:methylation"/>
    <property type="evidence" value="ECO:0007669"/>
    <property type="project" value="UniProtKB-KW"/>
</dbReference>
<comment type="catalytic activity">
    <reaction evidence="8">
        <text>4-demethyl-7-[(3S)-3-amino-3-carboxypropyl]wyosine(37) in tRNA(Phe) + S-adenosyl-L-methionine = 7-[(3S)-3-amino-3-carboxypropyl]wyosine(37) in tRNA(Phe) + S-adenosyl-L-homocysteine + H(+)</text>
        <dbReference type="Rhea" id="RHEA:36635"/>
        <dbReference type="Rhea" id="RHEA-COMP:10378"/>
        <dbReference type="Rhea" id="RHEA-COMP:10379"/>
        <dbReference type="ChEBI" id="CHEBI:15378"/>
        <dbReference type="ChEBI" id="CHEBI:57856"/>
        <dbReference type="ChEBI" id="CHEBI:59789"/>
        <dbReference type="ChEBI" id="CHEBI:73543"/>
        <dbReference type="ChEBI" id="CHEBI:73550"/>
        <dbReference type="EC" id="2.1.1.282"/>
    </reaction>
</comment>
<dbReference type="PANTHER" id="PTHR48418:SF1">
    <property type="entry name" value="TRNA WYBUTOSINE-SYNTHESIZING PROTEIN 3"/>
    <property type="match status" value="1"/>
</dbReference>
<accession>A0A0A9E695</accession>
<dbReference type="SUPFAM" id="SSF111278">
    <property type="entry name" value="SSo0622-like"/>
    <property type="match status" value="1"/>
</dbReference>
<dbReference type="EMBL" id="GBRH01202319">
    <property type="protein sequence ID" value="JAD95576.1"/>
    <property type="molecule type" value="Transcribed_RNA"/>
</dbReference>
<evidence type="ECO:0000259" key="9">
    <source>
        <dbReference type="Pfam" id="PF02676"/>
    </source>
</evidence>
<evidence type="ECO:0000256" key="1">
    <source>
        <dbReference type="ARBA" id="ARBA00008569"/>
    </source>
</evidence>
<keyword evidence="6" id="KW-0819">tRNA processing</keyword>
<protein>
    <recommendedName>
        <fullName evidence="2">tRNA(Phe) 7-[(3-amino-3-carboxypropyl)-4-demethylwyosine(37)-N(4)]-methyltransferase</fullName>
        <ecNumber evidence="2">2.1.1.282</ecNumber>
    </recommendedName>
    <alternativeName>
        <fullName evidence="7">tRNA(Phe) 7-((3-amino-3-carboxypropyl)-4-demethylwyosine(37)-N(4))-methyltransferase</fullName>
    </alternativeName>
</protein>
<dbReference type="EC" id="2.1.1.282" evidence="2"/>
<keyword evidence="5" id="KW-0949">S-adenosyl-L-methionine</keyword>
<dbReference type="AlphaFoldDB" id="A0A0A9E695"/>
<evidence type="ECO:0000256" key="5">
    <source>
        <dbReference type="ARBA" id="ARBA00022691"/>
    </source>
</evidence>
<evidence type="ECO:0000313" key="10">
    <source>
        <dbReference type="EMBL" id="JAD95576.1"/>
    </source>
</evidence>
<dbReference type="Pfam" id="PF02676">
    <property type="entry name" value="TYW3"/>
    <property type="match status" value="1"/>
</dbReference>
<sequence>MDFAHRKAAALAALSSPAPDKSPKGGVDAPIAPLLDVLNSHPDLFTTSSCSGRVSVLAQPQEGQGPKPKKKARGGGWVPGVRYYKLAETCNGGNKMLNSHGTASGADW</sequence>
<evidence type="ECO:0000256" key="2">
    <source>
        <dbReference type="ARBA" id="ARBA00012750"/>
    </source>
</evidence>
<evidence type="ECO:0000256" key="3">
    <source>
        <dbReference type="ARBA" id="ARBA00022603"/>
    </source>
</evidence>
<dbReference type="GO" id="GO:0008168">
    <property type="term" value="F:methyltransferase activity"/>
    <property type="evidence" value="ECO:0007669"/>
    <property type="project" value="UniProtKB-KW"/>
</dbReference>
<evidence type="ECO:0000256" key="6">
    <source>
        <dbReference type="ARBA" id="ARBA00022694"/>
    </source>
</evidence>
<dbReference type="Gene3D" id="3.30.1960.10">
    <property type="entry name" value="tRNA wybutosine-synthesizing-like"/>
    <property type="match status" value="1"/>
</dbReference>
<organism evidence="10">
    <name type="scientific">Arundo donax</name>
    <name type="common">Giant reed</name>
    <name type="synonym">Donax arundinaceus</name>
    <dbReference type="NCBI Taxonomy" id="35708"/>
    <lineage>
        <taxon>Eukaryota</taxon>
        <taxon>Viridiplantae</taxon>
        <taxon>Streptophyta</taxon>
        <taxon>Embryophyta</taxon>
        <taxon>Tracheophyta</taxon>
        <taxon>Spermatophyta</taxon>
        <taxon>Magnoliopsida</taxon>
        <taxon>Liliopsida</taxon>
        <taxon>Poales</taxon>
        <taxon>Poaceae</taxon>
        <taxon>PACMAD clade</taxon>
        <taxon>Arundinoideae</taxon>
        <taxon>Arundineae</taxon>
        <taxon>Arundo</taxon>
    </lineage>
</organism>
<reference evidence="10" key="1">
    <citation type="submission" date="2014-09" db="EMBL/GenBank/DDBJ databases">
        <authorList>
            <person name="Magalhaes I.L.F."/>
            <person name="Oliveira U."/>
            <person name="Santos F.R."/>
            <person name="Vidigal T.H.D.A."/>
            <person name="Brescovit A.D."/>
            <person name="Santos A.J."/>
        </authorList>
    </citation>
    <scope>NUCLEOTIDE SEQUENCE</scope>
    <source>
        <tissue evidence="10">Shoot tissue taken approximately 20 cm above the soil surface</tissue>
    </source>
</reference>
<evidence type="ECO:0000256" key="8">
    <source>
        <dbReference type="ARBA" id="ARBA00049202"/>
    </source>
</evidence>
<dbReference type="InterPro" id="IPR036602">
    <property type="entry name" value="tRNA_yW-synthesising-like_sf"/>
</dbReference>
<feature type="domain" description="tRNA wybutosine-synthesizing protein" evidence="9">
    <location>
        <begin position="6"/>
        <end position="78"/>
    </location>
</feature>
<keyword evidence="3" id="KW-0489">Methyltransferase</keyword>
<evidence type="ECO:0000256" key="4">
    <source>
        <dbReference type="ARBA" id="ARBA00022679"/>
    </source>
</evidence>
<dbReference type="InterPro" id="IPR003827">
    <property type="entry name" value="tRNA_yW-synthesising"/>
</dbReference>
<dbReference type="PANTHER" id="PTHR48418">
    <property type="entry name" value="TRNA WYBUTOSINE-SYNTHESIZING PROTEIN 3"/>
    <property type="match status" value="1"/>
</dbReference>
<dbReference type="GO" id="GO:0008033">
    <property type="term" value="P:tRNA processing"/>
    <property type="evidence" value="ECO:0007669"/>
    <property type="project" value="UniProtKB-KW"/>
</dbReference>
<proteinExistence type="inferred from homology"/>